<dbReference type="CDD" id="cd06558">
    <property type="entry name" value="crotonase-like"/>
    <property type="match status" value="1"/>
</dbReference>
<dbReference type="Gene3D" id="3.90.226.10">
    <property type="entry name" value="2-enoyl-CoA Hydratase, Chain A, domain 1"/>
    <property type="match status" value="1"/>
</dbReference>
<dbReference type="Proteomes" id="UP000605361">
    <property type="component" value="Unassembled WGS sequence"/>
</dbReference>
<dbReference type="AlphaFoldDB" id="A0A931ACX7"/>
<dbReference type="GO" id="GO:0003824">
    <property type="term" value="F:catalytic activity"/>
    <property type="evidence" value="ECO:0007669"/>
    <property type="project" value="UniProtKB-ARBA"/>
</dbReference>
<organism evidence="1 2">
    <name type="scientific">Nonomuraea cypriaca</name>
    <dbReference type="NCBI Taxonomy" id="1187855"/>
    <lineage>
        <taxon>Bacteria</taxon>
        <taxon>Bacillati</taxon>
        <taxon>Actinomycetota</taxon>
        <taxon>Actinomycetes</taxon>
        <taxon>Streptosporangiales</taxon>
        <taxon>Streptosporangiaceae</taxon>
        <taxon>Nonomuraea</taxon>
    </lineage>
</organism>
<dbReference type="Pfam" id="PF00378">
    <property type="entry name" value="ECH_1"/>
    <property type="match status" value="1"/>
</dbReference>
<name>A0A931ACX7_9ACTN</name>
<comment type="caution">
    <text evidence="1">The sequence shown here is derived from an EMBL/GenBank/DDBJ whole genome shotgun (WGS) entry which is preliminary data.</text>
</comment>
<evidence type="ECO:0000313" key="2">
    <source>
        <dbReference type="Proteomes" id="UP000605361"/>
    </source>
</evidence>
<sequence>MAAQGGPTPPGDSAELLVAKADGVLNVTFNRPEARNAMTWAMYEGLYDACEQADNDPDVNVMVLRGSGAKSFVAGTDIGQFTAFSSGADGIAYEAHITKIVNRLEGVNIPTLAVIRGYCVGGGLAIAAACDLRIADDTAQFGVPIARTLGNCLSANTLSLLVHHIGPARTLDLLLRADFLTASAAHAAGFLAEVTTPPELDERVTATVVRLLAHAPLTMWASKELLRRMRRRLMVDDDDVVSAVFGSDDFAAAVRAFGDKTSHTWKGK</sequence>
<gene>
    <name evidence="1" type="ORF">ITP53_14750</name>
</gene>
<keyword evidence="2" id="KW-1185">Reference proteome</keyword>
<evidence type="ECO:0000313" key="1">
    <source>
        <dbReference type="EMBL" id="MBF8186977.1"/>
    </source>
</evidence>
<protein>
    <submittedName>
        <fullName evidence="1">Enoyl-CoA hydratase/isomerase family protein</fullName>
    </submittedName>
</protein>
<dbReference type="EMBL" id="JADOGI010000036">
    <property type="protein sequence ID" value="MBF8186977.1"/>
    <property type="molecule type" value="Genomic_DNA"/>
</dbReference>
<accession>A0A931ACX7</accession>
<reference evidence="1" key="1">
    <citation type="submission" date="2020-11" db="EMBL/GenBank/DDBJ databases">
        <title>Whole-genome analyses of Nonomuraea sp. K274.</title>
        <authorList>
            <person name="Veyisoglu A."/>
        </authorList>
    </citation>
    <scope>NUCLEOTIDE SEQUENCE</scope>
    <source>
        <strain evidence="1">K274</strain>
    </source>
</reference>
<dbReference type="SUPFAM" id="SSF52096">
    <property type="entry name" value="ClpP/crotonase"/>
    <property type="match status" value="1"/>
</dbReference>
<dbReference type="RefSeq" id="WP_195895938.1">
    <property type="nucleotide sequence ID" value="NZ_JADOGI010000036.1"/>
</dbReference>
<dbReference type="NCBIfam" id="NF004796">
    <property type="entry name" value="PRK06144.1"/>
    <property type="match status" value="1"/>
</dbReference>
<dbReference type="PANTHER" id="PTHR11941:SF54">
    <property type="entry name" value="ENOYL-COA HYDRATASE, MITOCHONDRIAL"/>
    <property type="match status" value="1"/>
</dbReference>
<proteinExistence type="predicted"/>
<dbReference type="InterPro" id="IPR029045">
    <property type="entry name" value="ClpP/crotonase-like_dom_sf"/>
</dbReference>
<dbReference type="GO" id="GO:0006635">
    <property type="term" value="P:fatty acid beta-oxidation"/>
    <property type="evidence" value="ECO:0007669"/>
    <property type="project" value="TreeGrafter"/>
</dbReference>
<dbReference type="InterPro" id="IPR001753">
    <property type="entry name" value="Enoyl-CoA_hydra/iso"/>
</dbReference>
<dbReference type="PANTHER" id="PTHR11941">
    <property type="entry name" value="ENOYL-COA HYDRATASE-RELATED"/>
    <property type="match status" value="1"/>
</dbReference>